<dbReference type="HAMAP" id="MF_00479">
    <property type="entry name" value="RsxG_RnfG"/>
    <property type="match status" value="1"/>
</dbReference>
<dbReference type="InterPro" id="IPR007329">
    <property type="entry name" value="FMN-bd"/>
</dbReference>
<organism evidence="7">
    <name type="scientific">hydrothermal vent metagenome</name>
    <dbReference type="NCBI Taxonomy" id="652676"/>
    <lineage>
        <taxon>unclassified sequences</taxon>
        <taxon>metagenomes</taxon>
        <taxon>ecological metagenomes</taxon>
    </lineage>
</organism>
<accession>A0A3B0YLW6</accession>
<evidence type="ECO:0000313" key="7">
    <source>
        <dbReference type="EMBL" id="VAW77620.1"/>
    </source>
</evidence>
<keyword evidence="4" id="KW-0288">FMN</keyword>
<dbReference type="SMART" id="SM00900">
    <property type="entry name" value="FMN_bind"/>
    <property type="match status" value="1"/>
</dbReference>
<evidence type="ECO:0000256" key="4">
    <source>
        <dbReference type="ARBA" id="ARBA00022643"/>
    </source>
</evidence>
<evidence type="ECO:0000256" key="1">
    <source>
        <dbReference type="ARBA" id="ARBA00022448"/>
    </source>
</evidence>
<dbReference type="GO" id="GO:0009055">
    <property type="term" value="F:electron transfer activity"/>
    <property type="evidence" value="ECO:0007669"/>
    <property type="project" value="InterPro"/>
</dbReference>
<dbReference type="InterPro" id="IPR010209">
    <property type="entry name" value="Ion_transpt_RnfG/RsxG"/>
</dbReference>
<dbReference type="GO" id="GO:0022900">
    <property type="term" value="P:electron transport chain"/>
    <property type="evidence" value="ECO:0007669"/>
    <property type="project" value="InterPro"/>
</dbReference>
<keyword evidence="5" id="KW-0249">Electron transport</keyword>
<dbReference type="Pfam" id="PF04205">
    <property type="entry name" value="FMN_bind"/>
    <property type="match status" value="1"/>
</dbReference>
<keyword evidence="1" id="KW-0813">Transport</keyword>
<proteinExistence type="inferred from homology"/>
<evidence type="ECO:0000259" key="6">
    <source>
        <dbReference type="SMART" id="SM00900"/>
    </source>
</evidence>
<dbReference type="PANTHER" id="PTHR36118:SF1">
    <property type="entry name" value="ION-TRANSLOCATING OXIDOREDUCTASE COMPLEX SUBUNIT G"/>
    <property type="match status" value="1"/>
</dbReference>
<feature type="domain" description="FMN-binding" evidence="6">
    <location>
        <begin position="100"/>
        <end position="193"/>
    </location>
</feature>
<dbReference type="PANTHER" id="PTHR36118">
    <property type="entry name" value="ION-TRANSLOCATING OXIDOREDUCTASE COMPLEX SUBUNIT G"/>
    <property type="match status" value="1"/>
</dbReference>
<evidence type="ECO:0000256" key="3">
    <source>
        <dbReference type="ARBA" id="ARBA00022630"/>
    </source>
</evidence>
<evidence type="ECO:0000256" key="2">
    <source>
        <dbReference type="ARBA" id="ARBA00022553"/>
    </source>
</evidence>
<dbReference type="PIRSF" id="PIRSF006091">
    <property type="entry name" value="E_trnsport_RnfG"/>
    <property type="match status" value="1"/>
</dbReference>
<reference evidence="7" key="1">
    <citation type="submission" date="2018-06" db="EMBL/GenBank/DDBJ databases">
        <authorList>
            <person name="Zhirakovskaya E."/>
        </authorList>
    </citation>
    <scope>NUCLEOTIDE SEQUENCE</scope>
</reference>
<keyword evidence="2" id="KW-0597">Phosphoprotein</keyword>
<dbReference type="AlphaFoldDB" id="A0A3B0YLW6"/>
<keyword evidence="3" id="KW-0285">Flavoprotein</keyword>
<name>A0A3B0YLW6_9ZZZZ</name>
<dbReference type="GO" id="GO:0010181">
    <property type="term" value="F:FMN binding"/>
    <property type="evidence" value="ECO:0007669"/>
    <property type="project" value="InterPro"/>
</dbReference>
<dbReference type="NCBIfam" id="TIGR01947">
    <property type="entry name" value="rnfG"/>
    <property type="match status" value="1"/>
</dbReference>
<protein>
    <submittedName>
        <fullName evidence="7">Electron transport complex protein RnfG</fullName>
    </submittedName>
</protein>
<sequence length="216" mass="24190">MKKITTTTIILSLFALTGTGLVALTHHLTKERIEQQKLKSKLKILNSILPPSSYNNSLEKDVKKVRAERFLGTSNEVDVYRARFNGKPVAVVFETIALDGYNGKISILVAIKYNGSLAGIRIVAHQETPGLGDVIEQRKSDWSRRSFPGKAIGQPENDQWKVRKDGGVFDQFTGATITPRAVVKAVHLALKYYTLNKAMLFTQKLNSHNSYRYRGK</sequence>
<evidence type="ECO:0000256" key="5">
    <source>
        <dbReference type="ARBA" id="ARBA00022982"/>
    </source>
</evidence>
<dbReference type="NCBIfam" id="NF002519">
    <property type="entry name" value="PRK01908.1"/>
    <property type="match status" value="1"/>
</dbReference>
<dbReference type="GO" id="GO:0005886">
    <property type="term" value="C:plasma membrane"/>
    <property type="evidence" value="ECO:0007669"/>
    <property type="project" value="InterPro"/>
</dbReference>
<dbReference type="EMBL" id="UOFL01000133">
    <property type="protein sequence ID" value="VAW77620.1"/>
    <property type="molecule type" value="Genomic_DNA"/>
</dbReference>
<gene>
    <name evidence="7" type="ORF">MNBD_GAMMA12-974</name>
</gene>